<evidence type="ECO:0000313" key="2">
    <source>
        <dbReference type="Proteomes" id="UP000095287"/>
    </source>
</evidence>
<keyword evidence="1" id="KW-0472">Membrane</keyword>
<dbReference type="Proteomes" id="UP000095287">
    <property type="component" value="Unplaced"/>
</dbReference>
<evidence type="ECO:0000256" key="1">
    <source>
        <dbReference type="SAM" id="Phobius"/>
    </source>
</evidence>
<dbReference type="AlphaFoldDB" id="A0A1I7Y0M4"/>
<organism evidence="2 3">
    <name type="scientific">Steinernema glaseri</name>
    <dbReference type="NCBI Taxonomy" id="37863"/>
    <lineage>
        <taxon>Eukaryota</taxon>
        <taxon>Metazoa</taxon>
        <taxon>Ecdysozoa</taxon>
        <taxon>Nematoda</taxon>
        <taxon>Chromadorea</taxon>
        <taxon>Rhabditida</taxon>
        <taxon>Tylenchina</taxon>
        <taxon>Panagrolaimomorpha</taxon>
        <taxon>Strongyloidoidea</taxon>
        <taxon>Steinernematidae</taxon>
        <taxon>Steinernema</taxon>
    </lineage>
</organism>
<dbReference type="WBParaSite" id="L893_g11536.t1">
    <property type="protein sequence ID" value="L893_g11536.t1"/>
    <property type="gene ID" value="L893_g11536"/>
</dbReference>
<accession>A0A1I7Y0M4</accession>
<sequence>MSSPYKRCLCGMMRVRKGTICWGIFSIFMGFLLLLDYLADYLNGYPHSIGTFGSLTSLVAGVFTVYGALNRRPNFLLPQVMTGVYGILFTIIAVPINFVYMTSDERTPAEQTVAKGHVVSYLLAGLIEVYTTRVTYMCFKHFKYQAKCIV</sequence>
<evidence type="ECO:0000313" key="3">
    <source>
        <dbReference type="WBParaSite" id="L893_g11536.t1"/>
    </source>
</evidence>
<keyword evidence="1" id="KW-0812">Transmembrane</keyword>
<protein>
    <submittedName>
        <fullName evidence="3">Rhomboid domain-containing protein</fullName>
    </submittedName>
</protein>
<keyword evidence="1" id="KW-1133">Transmembrane helix</keyword>
<feature type="transmembrane region" description="Helical" evidence="1">
    <location>
        <begin position="118"/>
        <end position="139"/>
    </location>
</feature>
<proteinExistence type="predicted"/>
<name>A0A1I7Y0M4_9BILA</name>
<feature type="transmembrane region" description="Helical" evidence="1">
    <location>
        <begin position="76"/>
        <end position="98"/>
    </location>
</feature>
<reference evidence="3" key="1">
    <citation type="submission" date="2016-11" db="UniProtKB">
        <authorList>
            <consortium name="WormBaseParasite"/>
        </authorList>
    </citation>
    <scope>IDENTIFICATION</scope>
</reference>
<keyword evidence="2" id="KW-1185">Reference proteome</keyword>
<feature type="transmembrane region" description="Helical" evidence="1">
    <location>
        <begin position="45"/>
        <end position="69"/>
    </location>
</feature>
<feature type="transmembrane region" description="Helical" evidence="1">
    <location>
        <begin position="20"/>
        <end position="39"/>
    </location>
</feature>